<dbReference type="AlphaFoldDB" id="A0A7R7XFJ9"/>
<evidence type="ECO:0000313" key="2">
    <source>
        <dbReference type="Proteomes" id="UP000654913"/>
    </source>
</evidence>
<gene>
    <name evidence="1" type="ORF">APUU_20725A</name>
</gene>
<organism evidence="1 2">
    <name type="scientific">Aspergillus puulaauensis</name>
    <dbReference type="NCBI Taxonomy" id="1220207"/>
    <lineage>
        <taxon>Eukaryota</taxon>
        <taxon>Fungi</taxon>
        <taxon>Dikarya</taxon>
        <taxon>Ascomycota</taxon>
        <taxon>Pezizomycotina</taxon>
        <taxon>Eurotiomycetes</taxon>
        <taxon>Eurotiomycetidae</taxon>
        <taxon>Eurotiales</taxon>
        <taxon>Aspergillaceae</taxon>
        <taxon>Aspergillus</taxon>
    </lineage>
</organism>
<dbReference type="Proteomes" id="UP000654913">
    <property type="component" value="Chromosome 2"/>
</dbReference>
<proteinExistence type="predicted"/>
<name>A0A7R7XFJ9_9EURO</name>
<dbReference type="RefSeq" id="XP_041552487.1">
    <property type="nucleotide sequence ID" value="XM_041699399.1"/>
</dbReference>
<accession>A0A7R7XFJ9</accession>
<protein>
    <submittedName>
        <fullName evidence="1">Uncharacterized protein</fullName>
    </submittedName>
</protein>
<sequence length="85" mass="9481">MVKQDQYSLPLAPIYQETENSHPAAPSMMTLAHVHQDRSTDPTRHDTSAGSAYFSLPISEGSDLAQSVLWAWIKVANRQITELEL</sequence>
<dbReference type="GeneID" id="64970298"/>
<dbReference type="EMBL" id="AP024444">
    <property type="protein sequence ID" value="BCS20293.1"/>
    <property type="molecule type" value="Genomic_DNA"/>
</dbReference>
<dbReference type="OrthoDB" id="5229624at2759"/>
<evidence type="ECO:0000313" key="1">
    <source>
        <dbReference type="EMBL" id="BCS20293.1"/>
    </source>
</evidence>
<dbReference type="KEGG" id="apuu:APUU_20725A"/>
<keyword evidence="2" id="KW-1185">Reference proteome</keyword>
<reference evidence="1" key="1">
    <citation type="submission" date="2021-01" db="EMBL/GenBank/DDBJ databases">
        <authorList>
            <consortium name="Aspergillus puulaauensis MK2 genome sequencing consortium"/>
            <person name="Kazuki M."/>
            <person name="Futagami T."/>
        </authorList>
    </citation>
    <scope>NUCLEOTIDE SEQUENCE</scope>
    <source>
        <strain evidence="1">MK2</strain>
    </source>
</reference>
<reference evidence="1" key="2">
    <citation type="submission" date="2021-02" db="EMBL/GenBank/DDBJ databases">
        <title>Aspergillus puulaauensis MK2 genome sequence.</title>
        <authorList>
            <person name="Futagami T."/>
            <person name="Mori K."/>
            <person name="Kadooka C."/>
            <person name="Tanaka T."/>
        </authorList>
    </citation>
    <scope>NUCLEOTIDE SEQUENCE</scope>
    <source>
        <strain evidence="1">MK2</strain>
    </source>
</reference>